<keyword evidence="2" id="KW-1003">Cell membrane</keyword>
<reference evidence="13" key="1">
    <citation type="journal article" date="2023" name="G3 (Bethesda)">
        <title>A reference genome for the long-term kleptoplast-retaining sea slug Elysia crispata morphotype clarki.</title>
        <authorList>
            <person name="Eastman K.E."/>
            <person name="Pendleton A.L."/>
            <person name="Shaikh M.A."/>
            <person name="Suttiyut T."/>
            <person name="Ogas R."/>
            <person name="Tomko P."/>
            <person name="Gavelis G."/>
            <person name="Widhalm J.R."/>
            <person name="Wisecaver J.H."/>
        </authorList>
    </citation>
    <scope>NUCLEOTIDE SEQUENCE</scope>
    <source>
        <strain evidence="13">ECLA1</strain>
    </source>
</reference>
<evidence type="ECO:0000313" key="14">
    <source>
        <dbReference type="Proteomes" id="UP001283361"/>
    </source>
</evidence>
<evidence type="ECO:0000256" key="5">
    <source>
        <dbReference type="ARBA" id="ARBA00023040"/>
    </source>
</evidence>
<dbReference type="Proteomes" id="UP001283361">
    <property type="component" value="Unassembled WGS sequence"/>
</dbReference>
<keyword evidence="7 9" id="KW-0675">Receptor</keyword>
<keyword evidence="4 11" id="KW-1133">Transmembrane helix</keyword>
<feature type="transmembrane region" description="Helical" evidence="11">
    <location>
        <begin position="420"/>
        <end position="440"/>
    </location>
</feature>
<evidence type="ECO:0000259" key="12">
    <source>
        <dbReference type="PROSITE" id="PS50262"/>
    </source>
</evidence>
<dbReference type="InterPro" id="IPR000276">
    <property type="entry name" value="GPCR_Rhodpsn"/>
</dbReference>
<comment type="caution">
    <text evidence="13">The sequence shown here is derived from an EMBL/GenBank/DDBJ whole genome shotgun (WGS) entry which is preliminary data.</text>
</comment>
<dbReference type="Pfam" id="PF00001">
    <property type="entry name" value="7tm_1"/>
    <property type="match status" value="1"/>
</dbReference>
<dbReference type="EMBL" id="JAWDGP010003216">
    <property type="protein sequence ID" value="KAK3776469.1"/>
    <property type="molecule type" value="Genomic_DNA"/>
</dbReference>
<feature type="region of interest" description="Disordered" evidence="10">
    <location>
        <begin position="1"/>
        <end position="35"/>
    </location>
</feature>
<organism evidence="13 14">
    <name type="scientific">Elysia crispata</name>
    <name type="common">lettuce slug</name>
    <dbReference type="NCBI Taxonomy" id="231223"/>
    <lineage>
        <taxon>Eukaryota</taxon>
        <taxon>Metazoa</taxon>
        <taxon>Spiralia</taxon>
        <taxon>Lophotrochozoa</taxon>
        <taxon>Mollusca</taxon>
        <taxon>Gastropoda</taxon>
        <taxon>Heterobranchia</taxon>
        <taxon>Euthyneura</taxon>
        <taxon>Panpulmonata</taxon>
        <taxon>Sacoglossa</taxon>
        <taxon>Placobranchoidea</taxon>
        <taxon>Plakobranchidae</taxon>
        <taxon>Elysia</taxon>
    </lineage>
</organism>
<evidence type="ECO:0000256" key="4">
    <source>
        <dbReference type="ARBA" id="ARBA00022989"/>
    </source>
</evidence>
<feature type="domain" description="G-protein coupled receptors family 1 profile" evidence="12">
    <location>
        <begin position="65"/>
        <end position="476"/>
    </location>
</feature>
<dbReference type="PROSITE" id="PS50262">
    <property type="entry name" value="G_PROTEIN_RECEP_F1_2"/>
    <property type="match status" value="1"/>
</dbReference>
<dbReference type="PROSITE" id="PS00237">
    <property type="entry name" value="G_PROTEIN_RECEP_F1_1"/>
    <property type="match status" value="1"/>
</dbReference>
<dbReference type="PANTHER" id="PTHR24248">
    <property type="entry name" value="ADRENERGIC RECEPTOR-RELATED G-PROTEIN COUPLED RECEPTOR"/>
    <property type="match status" value="1"/>
</dbReference>
<feature type="transmembrane region" description="Helical" evidence="11">
    <location>
        <begin position="460"/>
        <end position="479"/>
    </location>
</feature>
<evidence type="ECO:0000256" key="6">
    <source>
        <dbReference type="ARBA" id="ARBA00023136"/>
    </source>
</evidence>
<dbReference type="SUPFAM" id="SSF81321">
    <property type="entry name" value="Family A G protein-coupled receptor-like"/>
    <property type="match status" value="1"/>
</dbReference>
<feature type="transmembrane region" description="Helical" evidence="11">
    <location>
        <begin position="214"/>
        <end position="239"/>
    </location>
</feature>
<comment type="subcellular location">
    <subcellularLocation>
        <location evidence="1">Cell membrane</location>
        <topology evidence="1">Multi-pass membrane protein</topology>
    </subcellularLocation>
</comment>
<keyword evidence="5 9" id="KW-0297">G-protein coupled receptor</keyword>
<dbReference type="Gene3D" id="1.20.1070.10">
    <property type="entry name" value="Rhodopsin 7-helix transmembrane proteins"/>
    <property type="match status" value="2"/>
</dbReference>
<evidence type="ECO:0000256" key="11">
    <source>
        <dbReference type="SAM" id="Phobius"/>
    </source>
</evidence>
<protein>
    <recommendedName>
        <fullName evidence="12">G-protein coupled receptors family 1 profile domain-containing protein</fullName>
    </recommendedName>
</protein>
<feature type="transmembrane region" description="Helical" evidence="11">
    <location>
        <begin position="171"/>
        <end position="194"/>
    </location>
</feature>
<evidence type="ECO:0000256" key="2">
    <source>
        <dbReference type="ARBA" id="ARBA00022475"/>
    </source>
</evidence>
<comment type="similarity">
    <text evidence="9">Belongs to the G-protein coupled receptor 1 family.</text>
</comment>
<keyword evidence="6 11" id="KW-0472">Membrane</keyword>
<accession>A0AAE0ZVL6</accession>
<evidence type="ECO:0000256" key="7">
    <source>
        <dbReference type="ARBA" id="ARBA00023170"/>
    </source>
</evidence>
<dbReference type="GO" id="GO:0004930">
    <property type="term" value="F:G protein-coupled receptor activity"/>
    <property type="evidence" value="ECO:0007669"/>
    <property type="project" value="UniProtKB-KW"/>
</dbReference>
<dbReference type="AlphaFoldDB" id="A0AAE0ZVL6"/>
<dbReference type="GO" id="GO:0005886">
    <property type="term" value="C:plasma membrane"/>
    <property type="evidence" value="ECO:0007669"/>
    <property type="project" value="UniProtKB-SubCell"/>
</dbReference>
<evidence type="ECO:0000313" key="13">
    <source>
        <dbReference type="EMBL" id="KAK3776469.1"/>
    </source>
</evidence>
<evidence type="ECO:0000256" key="3">
    <source>
        <dbReference type="ARBA" id="ARBA00022692"/>
    </source>
</evidence>
<name>A0AAE0ZVL6_9GAST</name>
<evidence type="ECO:0000256" key="10">
    <source>
        <dbReference type="SAM" id="MobiDB-lite"/>
    </source>
</evidence>
<feature type="compositionally biased region" description="Polar residues" evidence="10">
    <location>
        <begin position="1"/>
        <end position="31"/>
    </location>
</feature>
<evidence type="ECO:0000256" key="8">
    <source>
        <dbReference type="ARBA" id="ARBA00023224"/>
    </source>
</evidence>
<dbReference type="SMART" id="SM01381">
    <property type="entry name" value="7TM_GPCR_Srsx"/>
    <property type="match status" value="1"/>
</dbReference>
<keyword evidence="14" id="KW-1185">Reference proteome</keyword>
<proteinExistence type="inferred from homology"/>
<feature type="transmembrane region" description="Helical" evidence="11">
    <location>
        <begin position="54"/>
        <end position="73"/>
    </location>
</feature>
<evidence type="ECO:0000256" key="9">
    <source>
        <dbReference type="RuleBase" id="RU000688"/>
    </source>
</evidence>
<feature type="transmembrane region" description="Helical" evidence="11">
    <location>
        <begin position="85"/>
        <end position="106"/>
    </location>
</feature>
<keyword evidence="3 9" id="KW-0812">Transmembrane</keyword>
<keyword evidence="8 9" id="KW-0807">Transducer</keyword>
<dbReference type="InterPro" id="IPR017452">
    <property type="entry name" value="GPCR_Rhodpsn_7TM"/>
</dbReference>
<gene>
    <name evidence="13" type="ORF">RRG08_023821</name>
</gene>
<sequence>MFNTSVPLSENLTAGDHSSSVNEDTAGQTEQNTKENLRSCASDDYYVSPVTENITFLFGVALIAENLLMICVICRNRVLHTNTNILVVSLTFTDVMIGFQCFLMGLNAHVGLRSWLRHRPTQERVFHSLITGVNYGLILISTVHLAVLSVDRYFFVRWPFRYSLRVTKRRVVITAIGIWIIGIIYMILSIVMYVDPQFHVNCIVVNAPFVYADGPLMCVYFICLIIVIASTVGLSKLALDNGRKRGILKAQGAIQDIGKRKGKGKLDRKVSIAVIPTGFNPSLTLQMISCIRNKSTLRTGAEKCQPGDPPDTVVNEGINCRINSCIIHHSQRSDTLQENPIIFDENNAIGDAIKNNSTYAGRAQGFEFDIKEKAFTNSHGACSGKVHEIKRASLRLPNSLVQNTKVEGNKRLLRRTKLKILKFVLVILGCYLTCTFPFILRIIITDLAHIGQLSGTVDHVSGLMLMANSGINFFIMAQLNKDFRKALIKSFTRLKCFCRR</sequence>
<feature type="transmembrane region" description="Helical" evidence="11">
    <location>
        <begin position="126"/>
        <end position="150"/>
    </location>
</feature>
<evidence type="ECO:0000256" key="1">
    <source>
        <dbReference type="ARBA" id="ARBA00004651"/>
    </source>
</evidence>
<dbReference type="PRINTS" id="PR00237">
    <property type="entry name" value="GPCRRHODOPSN"/>
</dbReference>